<protein>
    <recommendedName>
        <fullName evidence="11">Transmembrane protein 17</fullName>
    </recommendedName>
</protein>
<evidence type="ECO:0000256" key="6">
    <source>
        <dbReference type="ARBA" id="ARBA00023273"/>
    </source>
</evidence>
<feature type="transmembrane region" description="Helical" evidence="8">
    <location>
        <begin position="43"/>
        <end position="60"/>
    </location>
</feature>
<evidence type="ECO:0000313" key="9">
    <source>
        <dbReference type="Ensembl" id="ENSOSUP00000000023.1"/>
    </source>
</evidence>
<keyword evidence="10" id="KW-1185">Reference proteome</keyword>
<keyword evidence="4 8" id="KW-1133">Transmembrane helix</keyword>
<dbReference type="Proteomes" id="UP000694552">
    <property type="component" value="Unplaced"/>
</dbReference>
<feature type="compositionally biased region" description="Low complexity" evidence="7">
    <location>
        <begin position="258"/>
        <end position="278"/>
    </location>
</feature>
<feature type="region of interest" description="Disordered" evidence="7">
    <location>
        <begin position="163"/>
        <end position="299"/>
    </location>
</feature>
<organism evidence="9 10">
    <name type="scientific">Otus sunia</name>
    <name type="common">Oriental scops-owl</name>
    <dbReference type="NCBI Taxonomy" id="257818"/>
    <lineage>
        <taxon>Eukaryota</taxon>
        <taxon>Metazoa</taxon>
        <taxon>Chordata</taxon>
        <taxon>Craniata</taxon>
        <taxon>Vertebrata</taxon>
        <taxon>Euteleostomi</taxon>
        <taxon>Archelosauria</taxon>
        <taxon>Archosauria</taxon>
        <taxon>Dinosauria</taxon>
        <taxon>Saurischia</taxon>
        <taxon>Theropoda</taxon>
        <taxon>Coelurosauria</taxon>
        <taxon>Aves</taxon>
        <taxon>Neognathae</taxon>
        <taxon>Neoaves</taxon>
        <taxon>Telluraves</taxon>
        <taxon>Strigiformes</taxon>
        <taxon>Strigidae</taxon>
        <taxon>Otus</taxon>
    </lineage>
</organism>
<feature type="compositionally biased region" description="Low complexity" evidence="7">
    <location>
        <begin position="225"/>
        <end position="243"/>
    </location>
</feature>
<dbReference type="PANTHER" id="PTHR13531:SF4">
    <property type="entry name" value="TRANSMEMBRANE PROTEIN 17B"/>
    <property type="match status" value="1"/>
</dbReference>
<evidence type="ECO:0000256" key="4">
    <source>
        <dbReference type="ARBA" id="ARBA00022989"/>
    </source>
</evidence>
<dbReference type="Pfam" id="PF09799">
    <property type="entry name" value="Transmemb_17"/>
    <property type="match status" value="1"/>
</dbReference>
<sequence length="345" mass="36505">MAAHTPLPRHLRRSLAAFSGSLFINNKTRDSGAAHSYHPAHEVLASLPLQMMLYFNVYYFPVWCLAEGMMLQLKYHLLPWHYQFLLVAAFLILSVAEGSRLYLGYVGNLQEKVSTVPLPRPSPPRSARDGHSCGYAGRPLAQDPRARRCLFLLDSCQELSREGSAGAGRTWGQGTKGTHSPSCHIPPCAAGATLQHPTTSRHGPATRVPPLQGAPGAERAPRPGLALRPSSAGSAPAGARAGRVPPPLLPDPAPAPALPAGGQPRHAPAAGAGRAQPPAGLPRRRDGSRLPGLEDHEQAAGGTVLPAAAEGQLRRAARPLHPTPSGPAGSIKRCWDPRCASTLCF</sequence>
<dbReference type="GO" id="GO:0016020">
    <property type="term" value="C:membrane"/>
    <property type="evidence" value="ECO:0007669"/>
    <property type="project" value="UniProtKB-SubCell"/>
</dbReference>
<feature type="transmembrane region" description="Helical" evidence="8">
    <location>
        <begin position="80"/>
        <end position="103"/>
    </location>
</feature>
<feature type="compositionally biased region" description="Pro residues" evidence="7">
    <location>
        <begin position="244"/>
        <end position="257"/>
    </location>
</feature>
<keyword evidence="3 8" id="KW-0812">Transmembrane</keyword>
<evidence type="ECO:0000313" key="10">
    <source>
        <dbReference type="Proteomes" id="UP000694552"/>
    </source>
</evidence>
<proteinExistence type="predicted"/>
<reference evidence="9" key="1">
    <citation type="submission" date="2025-08" db="UniProtKB">
        <authorList>
            <consortium name="Ensembl"/>
        </authorList>
    </citation>
    <scope>IDENTIFICATION</scope>
</reference>
<keyword evidence="5 8" id="KW-0472">Membrane</keyword>
<accession>A0A8C8A3U1</accession>
<evidence type="ECO:0000256" key="8">
    <source>
        <dbReference type="SAM" id="Phobius"/>
    </source>
</evidence>
<dbReference type="InterPro" id="IPR019184">
    <property type="entry name" value="Uncharacterised_TM-17"/>
</dbReference>
<dbReference type="AlphaFoldDB" id="A0A8C8A3U1"/>
<dbReference type="Ensembl" id="ENSOSUT00000000023.1">
    <property type="protein sequence ID" value="ENSOSUP00000000023.1"/>
    <property type="gene ID" value="ENSOSUG00000000017.1"/>
</dbReference>
<dbReference type="PANTHER" id="PTHR13531">
    <property type="entry name" value="GEO07735P1-RELATED-RELATED"/>
    <property type="match status" value="1"/>
</dbReference>
<feature type="region of interest" description="Disordered" evidence="7">
    <location>
        <begin position="116"/>
        <end position="138"/>
    </location>
</feature>
<evidence type="ECO:0000256" key="1">
    <source>
        <dbReference type="ARBA" id="ARBA00004138"/>
    </source>
</evidence>
<evidence type="ECO:0000256" key="7">
    <source>
        <dbReference type="SAM" id="MobiDB-lite"/>
    </source>
</evidence>
<feature type="compositionally biased region" description="Basic and acidic residues" evidence="7">
    <location>
        <begin position="283"/>
        <end position="298"/>
    </location>
</feature>
<dbReference type="GO" id="GO:1905515">
    <property type="term" value="P:non-motile cilium assembly"/>
    <property type="evidence" value="ECO:0007669"/>
    <property type="project" value="TreeGrafter"/>
</dbReference>
<dbReference type="GO" id="GO:0035869">
    <property type="term" value="C:ciliary transition zone"/>
    <property type="evidence" value="ECO:0007669"/>
    <property type="project" value="TreeGrafter"/>
</dbReference>
<keyword evidence="6" id="KW-0966">Cell projection</keyword>
<evidence type="ECO:0000256" key="2">
    <source>
        <dbReference type="ARBA" id="ARBA00004141"/>
    </source>
</evidence>
<evidence type="ECO:0000256" key="3">
    <source>
        <dbReference type="ARBA" id="ARBA00022692"/>
    </source>
</evidence>
<reference evidence="9" key="2">
    <citation type="submission" date="2025-09" db="UniProtKB">
        <authorList>
            <consortium name="Ensembl"/>
        </authorList>
    </citation>
    <scope>IDENTIFICATION</scope>
</reference>
<name>A0A8C8A3U1_9STRI</name>
<feature type="compositionally biased region" description="Gly residues" evidence="7">
    <location>
        <begin position="165"/>
        <end position="175"/>
    </location>
</feature>
<comment type="subcellular location">
    <subcellularLocation>
        <location evidence="1">Cell projection</location>
        <location evidence="1">Cilium</location>
    </subcellularLocation>
    <subcellularLocation>
        <location evidence="2">Membrane</location>
        <topology evidence="2">Multi-pass membrane protein</topology>
    </subcellularLocation>
</comment>
<evidence type="ECO:0000256" key="5">
    <source>
        <dbReference type="ARBA" id="ARBA00023136"/>
    </source>
</evidence>
<evidence type="ECO:0008006" key="11">
    <source>
        <dbReference type="Google" id="ProtNLM"/>
    </source>
</evidence>